<dbReference type="InterPro" id="IPR048319">
    <property type="entry name" value="Vps52_CC"/>
</dbReference>
<protein>
    <recommendedName>
        <fullName evidence="1">Vacuolar protein sorting-associated protein 52 homolog</fullName>
    </recommendedName>
</protein>
<evidence type="ECO:0000256" key="1">
    <source>
        <dbReference type="ARBA" id="ARBA00017083"/>
    </source>
</evidence>
<name>A0A9P0PZK9_ACAOB</name>
<dbReference type="Pfam" id="PF04129">
    <property type="entry name" value="Vps52_CC"/>
    <property type="match status" value="1"/>
</dbReference>
<dbReference type="GO" id="GO:0019905">
    <property type="term" value="F:syntaxin binding"/>
    <property type="evidence" value="ECO:0007669"/>
    <property type="project" value="TreeGrafter"/>
</dbReference>
<dbReference type="PANTHER" id="PTHR14190">
    <property type="entry name" value="SUPPRESSOR OF ACTIN MUTATIONS 2/VACUOLAR PROTEIN SORTING 52"/>
    <property type="match status" value="1"/>
</dbReference>
<comment type="caution">
    <text evidence="3">The sequence shown here is derived from an EMBL/GenBank/DDBJ whole genome shotgun (WGS) entry which is preliminary data.</text>
</comment>
<dbReference type="OrthoDB" id="19482at2759"/>
<dbReference type="GO" id="GO:0007041">
    <property type="term" value="P:lysosomal transport"/>
    <property type="evidence" value="ECO:0007669"/>
    <property type="project" value="TreeGrafter"/>
</dbReference>
<evidence type="ECO:0000313" key="4">
    <source>
        <dbReference type="Proteomes" id="UP001152888"/>
    </source>
</evidence>
<gene>
    <name evidence="3" type="ORF">ACAOBT_LOCUS28294</name>
</gene>
<dbReference type="InterPro" id="IPR007258">
    <property type="entry name" value="Vps52"/>
</dbReference>
<dbReference type="GO" id="GO:0005829">
    <property type="term" value="C:cytosol"/>
    <property type="evidence" value="ECO:0007669"/>
    <property type="project" value="GOC"/>
</dbReference>
<reference evidence="3" key="1">
    <citation type="submission" date="2022-03" db="EMBL/GenBank/DDBJ databases">
        <authorList>
            <person name="Sayadi A."/>
        </authorList>
    </citation>
    <scope>NUCLEOTIDE SEQUENCE</scope>
</reference>
<dbReference type="GO" id="GO:0006896">
    <property type="term" value="P:Golgi to vacuole transport"/>
    <property type="evidence" value="ECO:0007669"/>
    <property type="project" value="TreeGrafter"/>
</dbReference>
<accession>A0A9P0PZK9</accession>
<proteinExistence type="predicted"/>
<dbReference type="GO" id="GO:0000938">
    <property type="term" value="C:GARP complex"/>
    <property type="evidence" value="ECO:0007669"/>
    <property type="project" value="TreeGrafter"/>
</dbReference>
<keyword evidence="4" id="KW-1185">Reference proteome</keyword>
<feature type="domain" description="Vps52 coiled-coil" evidence="2">
    <location>
        <begin position="56"/>
        <end position="185"/>
    </location>
</feature>
<dbReference type="Proteomes" id="UP001152888">
    <property type="component" value="Unassembled WGS sequence"/>
</dbReference>
<dbReference type="GO" id="GO:0032456">
    <property type="term" value="P:endocytic recycling"/>
    <property type="evidence" value="ECO:0007669"/>
    <property type="project" value="TreeGrafter"/>
</dbReference>
<evidence type="ECO:0000313" key="3">
    <source>
        <dbReference type="EMBL" id="CAH2005011.1"/>
    </source>
</evidence>
<dbReference type="GO" id="GO:0042147">
    <property type="term" value="P:retrograde transport, endosome to Golgi"/>
    <property type="evidence" value="ECO:0007669"/>
    <property type="project" value="TreeGrafter"/>
</dbReference>
<dbReference type="PANTHER" id="PTHR14190:SF7">
    <property type="entry name" value="VACUOLAR PROTEIN SORTING-ASSOCIATED PROTEIN 52 HOMOLOG"/>
    <property type="match status" value="1"/>
</dbReference>
<dbReference type="EMBL" id="CAKOFQ010007617">
    <property type="protein sequence ID" value="CAH2005011.1"/>
    <property type="molecule type" value="Genomic_DNA"/>
</dbReference>
<sequence length="185" mass="21249">MMNNNKYIQVAGSSTGVTSSDKVVQDILNTFTDLRHYSREIENELRFTENQSIKVYMKESENIASLHNQITACDEILERMENMLLDFQNDLGSISSEILTLQRKSISMSQELANRQAIRGQLSQFIDDISVPENLILAIMDLPVTDKEFLSQLQLLNHKLSFIKEQSFKETKSCGDIREILEKLK</sequence>
<dbReference type="AlphaFoldDB" id="A0A9P0PZK9"/>
<evidence type="ECO:0000259" key="2">
    <source>
        <dbReference type="Pfam" id="PF04129"/>
    </source>
</evidence>
<organism evidence="3 4">
    <name type="scientific">Acanthoscelides obtectus</name>
    <name type="common">Bean weevil</name>
    <name type="synonym">Bruchus obtectus</name>
    <dbReference type="NCBI Taxonomy" id="200917"/>
    <lineage>
        <taxon>Eukaryota</taxon>
        <taxon>Metazoa</taxon>
        <taxon>Ecdysozoa</taxon>
        <taxon>Arthropoda</taxon>
        <taxon>Hexapoda</taxon>
        <taxon>Insecta</taxon>
        <taxon>Pterygota</taxon>
        <taxon>Neoptera</taxon>
        <taxon>Endopterygota</taxon>
        <taxon>Coleoptera</taxon>
        <taxon>Polyphaga</taxon>
        <taxon>Cucujiformia</taxon>
        <taxon>Chrysomeloidea</taxon>
        <taxon>Chrysomelidae</taxon>
        <taxon>Bruchinae</taxon>
        <taxon>Bruchini</taxon>
        <taxon>Acanthoscelides</taxon>
    </lineage>
</organism>